<keyword evidence="1" id="KW-0472">Membrane</keyword>
<keyword evidence="1" id="KW-1133">Transmembrane helix</keyword>
<evidence type="ECO:0000256" key="1">
    <source>
        <dbReference type="SAM" id="Phobius"/>
    </source>
</evidence>
<organism evidence="2 3">
    <name type="scientific">Pterulicium gracile</name>
    <dbReference type="NCBI Taxonomy" id="1884261"/>
    <lineage>
        <taxon>Eukaryota</taxon>
        <taxon>Fungi</taxon>
        <taxon>Dikarya</taxon>
        <taxon>Basidiomycota</taxon>
        <taxon>Agaricomycotina</taxon>
        <taxon>Agaricomycetes</taxon>
        <taxon>Agaricomycetidae</taxon>
        <taxon>Agaricales</taxon>
        <taxon>Pleurotineae</taxon>
        <taxon>Pterulaceae</taxon>
        <taxon>Pterulicium</taxon>
    </lineage>
</organism>
<keyword evidence="3" id="KW-1185">Reference proteome</keyword>
<dbReference type="EMBL" id="ML178836">
    <property type="protein sequence ID" value="TFK98940.1"/>
    <property type="molecule type" value="Genomic_DNA"/>
</dbReference>
<feature type="transmembrane region" description="Helical" evidence="1">
    <location>
        <begin position="56"/>
        <end position="77"/>
    </location>
</feature>
<sequence length="101" mass="11333">MPTKRYYFHPLSLFCFESYSLLIIIIDATSGSIISMYSSTRAPCPLPCSVFRSSKLILYLLRMFFAARTILPCIFLVSELVDHAPLLTSQSCCSLLHSCGL</sequence>
<evidence type="ECO:0000313" key="2">
    <source>
        <dbReference type="EMBL" id="TFK98940.1"/>
    </source>
</evidence>
<proteinExistence type="predicted"/>
<keyword evidence="1" id="KW-0812">Transmembrane</keyword>
<dbReference type="Proteomes" id="UP000305067">
    <property type="component" value="Unassembled WGS sequence"/>
</dbReference>
<feature type="transmembrane region" description="Helical" evidence="1">
    <location>
        <begin position="6"/>
        <end position="26"/>
    </location>
</feature>
<dbReference type="AlphaFoldDB" id="A0A5C3QES1"/>
<name>A0A5C3QES1_9AGAR</name>
<evidence type="ECO:0000313" key="3">
    <source>
        <dbReference type="Proteomes" id="UP000305067"/>
    </source>
</evidence>
<gene>
    <name evidence="2" type="ORF">BDV98DRAFT_190319</name>
</gene>
<accession>A0A5C3QES1</accession>
<protein>
    <submittedName>
        <fullName evidence="2">Uncharacterized protein</fullName>
    </submittedName>
</protein>
<reference evidence="2 3" key="1">
    <citation type="journal article" date="2019" name="Nat. Ecol. Evol.">
        <title>Megaphylogeny resolves global patterns of mushroom evolution.</title>
        <authorList>
            <person name="Varga T."/>
            <person name="Krizsan K."/>
            <person name="Foldi C."/>
            <person name="Dima B."/>
            <person name="Sanchez-Garcia M."/>
            <person name="Sanchez-Ramirez S."/>
            <person name="Szollosi G.J."/>
            <person name="Szarkandi J.G."/>
            <person name="Papp V."/>
            <person name="Albert L."/>
            <person name="Andreopoulos W."/>
            <person name="Angelini C."/>
            <person name="Antonin V."/>
            <person name="Barry K.W."/>
            <person name="Bougher N.L."/>
            <person name="Buchanan P."/>
            <person name="Buyck B."/>
            <person name="Bense V."/>
            <person name="Catcheside P."/>
            <person name="Chovatia M."/>
            <person name="Cooper J."/>
            <person name="Damon W."/>
            <person name="Desjardin D."/>
            <person name="Finy P."/>
            <person name="Geml J."/>
            <person name="Haridas S."/>
            <person name="Hughes K."/>
            <person name="Justo A."/>
            <person name="Karasinski D."/>
            <person name="Kautmanova I."/>
            <person name="Kiss B."/>
            <person name="Kocsube S."/>
            <person name="Kotiranta H."/>
            <person name="LaButti K.M."/>
            <person name="Lechner B.E."/>
            <person name="Liimatainen K."/>
            <person name="Lipzen A."/>
            <person name="Lukacs Z."/>
            <person name="Mihaltcheva S."/>
            <person name="Morgado L.N."/>
            <person name="Niskanen T."/>
            <person name="Noordeloos M.E."/>
            <person name="Ohm R.A."/>
            <person name="Ortiz-Santana B."/>
            <person name="Ovrebo C."/>
            <person name="Racz N."/>
            <person name="Riley R."/>
            <person name="Savchenko A."/>
            <person name="Shiryaev A."/>
            <person name="Soop K."/>
            <person name="Spirin V."/>
            <person name="Szebenyi C."/>
            <person name="Tomsovsky M."/>
            <person name="Tulloss R.E."/>
            <person name="Uehling J."/>
            <person name="Grigoriev I.V."/>
            <person name="Vagvolgyi C."/>
            <person name="Papp T."/>
            <person name="Martin F.M."/>
            <person name="Miettinen O."/>
            <person name="Hibbett D.S."/>
            <person name="Nagy L.G."/>
        </authorList>
    </citation>
    <scope>NUCLEOTIDE SEQUENCE [LARGE SCALE GENOMIC DNA]</scope>
    <source>
        <strain evidence="2 3">CBS 309.79</strain>
    </source>
</reference>